<keyword evidence="7" id="KW-1015">Disulfide bond</keyword>
<evidence type="ECO:0000256" key="8">
    <source>
        <dbReference type="ARBA" id="ARBA00048864"/>
    </source>
</evidence>
<dbReference type="InterPro" id="IPR039799">
    <property type="entry name" value="ALR/ERV"/>
</dbReference>
<name>A0A7R8ZKQ1_9CRUS</name>
<dbReference type="Gene3D" id="1.20.120.310">
    <property type="entry name" value="ERV/ALR sulfhydryl oxidase domain"/>
    <property type="match status" value="1"/>
</dbReference>
<keyword evidence="6" id="KW-0496">Mitochondrion</keyword>
<proteinExistence type="predicted"/>
<dbReference type="PROSITE" id="PS51324">
    <property type="entry name" value="ERV_ALR"/>
    <property type="match status" value="1"/>
</dbReference>
<feature type="region of interest" description="Disordered" evidence="10">
    <location>
        <begin position="99"/>
        <end position="162"/>
    </location>
</feature>
<evidence type="ECO:0000256" key="3">
    <source>
        <dbReference type="ARBA" id="ARBA00022630"/>
    </source>
</evidence>
<dbReference type="PANTHER" id="PTHR12645:SF0">
    <property type="entry name" value="FAD-LINKED SULFHYDRYL OXIDASE ALR"/>
    <property type="match status" value="1"/>
</dbReference>
<evidence type="ECO:0000256" key="6">
    <source>
        <dbReference type="ARBA" id="ARBA00023128"/>
    </source>
</evidence>
<protein>
    <recommendedName>
        <fullName evidence="9">Sulfhydryl oxidase</fullName>
        <ecNumber evidence="9">1.8.3.2</ecNumber>
    </recommendedName>
</protein>
<feature type="compositionally biased region" description="Basic and acidic residues" evidence="10">
    <location>
        <begin position="105"/>
        <end position="117"/>
    </location>
</feature>
<keyword evidence="3 9" id="KW-0285">Flavoprotein</keyword>
<gene>
    <name evidence="11" type="ORF">CTOB1V02_LOCUS3035</name>
</gene>
<keyword evidence="4 9" id="KW-0274">FAD</keyword>
<keyword evidence="5 9" id="KW-0560">Oxidoreductase</keyword>
<dbReference type="Pfam" id="PF04777">
    <property type="entry name" value="Evr1_Alr"/>
    <property type="match status" value="1"/>
</dbReference>
<dbReference type="GO" id="GO:0016971">
    <property type="term" value="F:flavin-dependent sulfhydryl oxidase activity"/>
    <property type="evidence" value="ECO:0007669"/>
    <property type="project" value="InterPro"/>
</dbReference>
<dbReference type="GO" id="GO:0050660">
    <property type="term" value="F:flavin adenine dinucleotide binding"/>
    <property type="evidence" value="ECO:0007669"/>
    <property type="project" value="TreeGrafter"/>
</dbReference>
<dbReference type="SUPFAM" id="SSF69000">
    <property type="entry name" value="FAD-dependent thiol oxidase"/>
    <property type="match status" value="1"/>
</dbReference>
<dbReference type="EC" id="1.8.3.2" evidence="9"/>
<evidence type="ECO:0000256" key="1">
    <source>
        <dbReference type="ARBA" id="ARBA00001974"/>
    </source>
</evidence>
<accession>A0A7R8ZKQ1</accession>
<comment type="subcellular location">
    <subcellularLocation>
        <location evidence="2">Mitochondrion intermembrane space</location>
    </subcellularLocation>
</comment>
<comment type="cofactor">
    <cofactor evidence="1 9">
        <name>FAD</name>
        <dbReference type="ChEBI" id="CHEBI:57692"/>
    </cofactor>
</comment>
<dbReference type="AlphaFoldDB" id="A0A7R8ZKQ1"/>
<sequence>MPFARNRRRNYLDEEDGYERIADSFWKTISAASYGHPHQTSMKGDQETQHVHVDVIEKSPPDPPSTDGGASALAVDDDDELVALVANWGSGEEEVLVPRGAGKVSKKEAKVKGDAGKGSKAKASLTCEEDSHPDKHQRGKLNADGATSSASEGTRGRLLSSSNDSMSKTRIFRCYEDKLSPSIRDLKTEFMESTTNRSTERGNRFNETVMVLRSSPPSRVNDPMGGCPPGYRDCPLDINELGKATWSFLHTMAAYYPDTPTAQQQKDMCSFIRTFGQFYPCHICANHFRKMCETHPPVVTSRTNLSQWFCERHNDVNKRLGKPQFDCKLVDERWLDGWSDGSCD</sequence>
<evidence type="ECO:0000256" key="2">
    <source>
        <dbReference type="ARBA" id="ARBA00004569"/>
    </source>
</evidence>
<evidence type="ECO:0000256" key="10">
    <source>
        <dbReference type="SAM" id="MobiDB-lite"/>
    </source>
</evidence>
<evidence type="ECO:0000256" key="4">
    <source>
        <dbReference type="ARBA" id="ARBA00022827"/>
    </source>
</evidence>
<dbReference type="OrthoDB" id="27435at2759"/>
<organism evidence="11">
    <name type="scientific">Cyprideis torosa</name>
    <dbReference type="NCBI Taxonomy" id="163714"/>
    <lineage>
        <taxon>Eukaryota</taxon>
        <taxon>Metazoa</taxon>
        <taxon>Ecdysozoa</taxon>
        <taxon>Arthropoda</taxon>
        <taxon>Crustacea</taxon>
        <taxon>Oligostraca</taxon>
        <taxon>Ostracoda</taxon>
        <taxon>Podocopa</taxon>
        <taxon>Podocopida</taxon>
        <taxon>Cytherocopina</taxon>
        <taxon>Cytheroidea</taxon>
        <taxon>Cytherideidae</taxon>
        <taxon>Cyprideis</taxon>
    </lineage>
</organism>
<dbReference type="FunFam" id="1.20.120.310:FF:000003">
    <property type="entry name" value="Sulfhydryl oxidase"/>
    <property type="match status" value="1"/>
</dbReference>
<dbReference type="GO" id="GO:0005758">
    <property type="term" value="C:mitochondrial intermembrane space"/>
    <property type="evidence" value="ECO:0007669"/>
    <property type="project" value="UniProtKB-SubCell"/>
</dbReference>
<dbReference type="PANTHER" id="PTHR12645">
    <property type="entry name" value="ALR/ERV"/>
    <property type="match status" value="1"/>
</dbReference>
<dbReference type="EMBL" id="OB660498">
    <property type="protein sequence ID" value="CAD7225087.1"/>
    <property type="molecule type" value="Genomic_DNA"/>
</dbReference>
<evidence type="ECO:0000313" key="11">
    <source>
        <dbReference type="EMBL" id="CAD7225087.1"/>
    </source>
</evidence>
<reference evidence="11" key="1">
    <citation type="submission" date="2020-11" db="EMBL/GenBank/DDBJ databases">
        <authorList>
            <person name="Tran Van P."/>
        </authorList>
    </citation>
    <scope>NUCLEOTIDE SEQUENCE</scope>
</reference>
<dbReference type="InterPro" id="IPR017905">
    <property type="entry name" value="ERV/ALR_sulphydryl_oxidase"/>
</dbReference>
<comment type="catalytic activity">
    <reaction evidence="8 9">
        <text>2 R'C(R)SH + O2 = R'C(R)S-S(R)CR' + H2O2</text>
        <dbReference type="Rhea" id="RHEA:17357"/>
        <dbReference type="ChEBI" id="CHEBI:15379"/>
        <dbReference type="ChEBI" id="CHEBI:16240"/>
        <dbReference type="ChEBI" id="CHEBI:16520"/>
        <dbReference type="ChEBI" id="CHEBI:17412"/>
        <dbReference type="EC" id="1.8.3.2"/>
    </reaction>
</comment>
<evidence type="ECO:0000256" key="9">
    <source>
        <dbReference type="RuleBase" id="RU371123"/>
    </source>
</evidence>
<dbReference type="InterPro" id="IPR036774">
    <property type="entry name" value="ERV/ALR_sulphydryl_oxid_sf"/>
</dbReference>
<evidence type="ECO:0000256" key="7">
    <source>
        <dbReference type="ARBA" id="ARBA00023157"/>
    </source>
</evidence>
<evidence type="ECO:0000256" key="5">
    <source>
        <dbReference type="ARBA" id="ARBA00023002"/>
    </source>
</evidence>